<organism evidence="2 3">
    <name type="scientific">Chionoecetes opilio</name>
    <name type="common">Atlantic snow crab</name>
    <name type="synonym">Cancer opilio</name>
    <dbReference type="NCBI Taxonomy" id="41210"/>
    <lineage>
        <taxon>Eukaryota</taxon>
        <taxon>Metazoa</taxon>
        <taxon>Ecdysozoa</taxon>
        <taxon>Arthropoda</taxon>
        <taxon>Crustacea</taxon>
        <taxon>Multicrustacea</taxon>
        <taxon>Malacostraca</taxon>
        <taxon>Eumalacostraca</taxon>
        <taxon>Eucarida</taxon>
        <taxon>Decapoda</taxon>
        <taxon>Pleocyemata</taxon>
        <taxon>Brachyura</taxon>
        <taxon>Eubrachyura</taxon>
        <taxon>Majoidea</taxon>
        <taxon>Majidae</taxon>
        <taxon>Chionoecetes</taxon>
    </lineage>
</organism>
<name>A0A8J5D545_CHIOP</name>
<dbReference type="EMBL" id="JACEEZ010000860">
    <property type="protein sequence ID" value="KAG0729767.1"/>
    <property type="molecule type" value="Genomic_DNA"/>
</dbReference>
<evidence type="ECO:0000313" key="2">
    <source>
        <dbReference type="EMBL" id="KAG0729767.1"/>
    </source>
</evidence>
<feature type="compositionally biased region" description="Low complexity" evidence="1">
    <location>
        <begin position="130"/>
        <end position="143"/>
    </location>
</feature>
<feature type="region of interest" description="Disordered" evidence="1">
    <location>
        <begin position="42"/>
        <end position="110"/>
    </location>
</feature>
<feature type="region of interest" description="Disordered" evidence="1">
    <location>
        <begin position="126"/>
        <end position="149"/>
    </location>
</feature>
<evidence type="ECO:0000256" key="1">
    <source>
        <dbReference type="SAM" id="MobiDB-lite"/>
    </source>
</evidence>
<protein>
    <submittedName>
        <fullName evidence="2">Uncharacterized protein</fullName>
    </submittedName>
</protein>
<dbReference type="Proteomes" id="UP000770661">
    <property type="component" value="Unassembled WGS sequence"/>
</dbReference>
<dbReference type="OrthoDB" id="66620at2759"/>
<gene>
    <name evidence="2" type="ORF">GWK47_029673</name>
</gene>
<proteinExistence type="predicted"/>
<accession>A0A8J5D545</accession>
<comment type="caution">
    <text evidence="2">The sequence shown here is derived from an EMBL/GenBank/DDBJ whole genome shotgun (WGS) entry which is preliminary data.</text>
</comment>
<reference evidence="2" key="1">
    <citation type="submission" date="2020-07" db="EMBL/GenBank/DDBJ databases">
        <title>The High-quality genome of the commercially important snow crab, Chionoecetes opilio.</title>
        <authorList>
            <person name="Jeong J.-H."/>
            <person name="Ryu S."/>
        </authorList>
    </citation>
    <scope>NUCLEOTIDE SEQUENCE</scope>
    <source>
        <strain evidence="2">MADBK_172401_WGS</strain>
        <tissue evidence="2">Digestive gland</tissue>
    </source>
</reference>
<evidence type="ECO:0000313" key="3">
    <source>
        <dbReference type="Proteomes" id="UP000770661"/>
    </source>
</evidence>
<keyword evidence="3" id="KW-1185">Reference proteome</keyword>
<sequence length="170" mass="18791">MTRRFQAHKSAWRRVKRYGPKSELGSNMFTYLKFGLPRVFPPAAPGRDGSSGYDSSDDGAGGERRRGGASSIGRGDRYTRSKSNPDLLAARDWNSPVPTRDSRAKSSSEANLLSADTYYRERRGIGGGAASRLGGSQMSLTSRQSRRSRQHGAIFNHHQVRSRCWVVQGI</sequence>
<dbReference type="AlphaFoldDB" id="A0A8J5D545"/>